<dbReference type="Pfam" id="PF11041">
    <property type="entry name" value="Phage_Wedge1"/>
    <property type="match status" value="1"/>
</dbReference>
<accession>A0A329UHW1</accession>
<protein>
    <submittedName>
        <fullName evidence="1">Uncharacterized protein</fullName>
    </submittedName>
</protein>
<sequence length="193" mass="21219">MGYEVLKETPLSVEKMSNLDGIIWAVAPEYENASLFLGGLENLNDFDSCTGVWLDRLGQLVCLTRQQAGAMIGSRELADDDNIYRVCLKYKAFVNSCRCTPDEIIEATKIIFGATQVVYSERRDTPATIFLSISAPFSDMVMSILGTHDLIVRPAGVKVRVDCSTEDAETFGFVDLNPRVAGFGEGKFAQSIN</sequence>
<dbReference type="EMBL" id="PRLD01000001">
    <property type="protein sequence ID" value="RAW60706.1"/>
    <property type="molecule type" value="Genomic_DNA"/>
</dbReference>
<name>A0A329UHW1_9FIRM</name>
<evidence type="ECO:0000313" key="2">
    <source>
        <dbReference type="Proteomes" id="UP000251281"/>
    </source>
</evidence>
<dbReference type="Proteomes" id="UP000251281">
    <property type="component" value="Unassembled WGS sequence"/>
</dbReference>
<dbReference type="RefSeq" id="WP_112089930.1">
    <property type="nucleotide sequence ID" value="NZ_JAEKBY010000002.1"/>
</dbReference>
<comment type="caution">
    <text evidence="1">The sequence shown here is derived from an EMBL/GenBank/DDBJ whole genome shotgun (WGS) entry which is preliminary data.</text>
</comment>
<gene>
    <name evidence="1" type="ORF">C4N24_00955</name>
</gene>
<reference evidence="1 2" key="1">
    <citation type="submission" date="2018-02" db="EMBL/GenBank/DDBJ databases">
        <title>Complete genome sequencing of Faecalibacterium prausnitzii strains isolated from the human gut.</title>
        <authorList>
            <person name="Fitzgerald B.C."/>
            <person name="Shkoporov A.N."/>
            <person name="Ross P.R."/>
            <person name="Hill C."/>
        </authorList>
    </citation>
    <scope>NUCLEOTIDE SEQUENCE [LARGE SCALE GENOMIC DNA]</scope>
    <source>
        <strain evidence="1 2">APC923/51-1</strain>
    </source>
</reference>
<proteinExistence type="predicted"/>
<evidence type="ECO:0000313" key="1">
    <source>
        <dbReference type="EMBL" id="RAW60706.1"/>
    </source>
</evidence>
<organism evidence="1 2">
    <name type="scientific">Faecalibacterium prausnitzii</name>
    <dbReference type="NCBI Taxonomy" id="853"/>
    <lineage>
        <taxon>Bacteria</taxon>
        <taxon>Bacillati</taxon>
        <taxon>Bacillota</taxon>
        <taxon>Clostridia</taxon>
        <taxon>Eubacteriales</taxon>
        <taxon>Oscillospiraceae</taxon>
        <taxon>Faecalibacterium</taxon>
    </lineage>
</organism>
<dbReference type="AlphaFoldDB" id="A0A329UHW1"/>
<dbReference type="InterPro" id="IPR021283">
    <property type="entry name" value="Phage_Wedge1"/>
</dbReference>